<keyword evidence="4 8" id="KW-1003">Cell membrane</keyword>
<evidence type="ECO:0000256" key="5">
    <source>
        <dbReference type="ARBA" id="ARBA00022692"/>
    </source>
</evidence>
<comment type="similarity">
    <text evidence="2 8">Belongs to the Casparian strip membrane proteins (CASP) family.</text>
</comment>
<dbReference type="KEGG" id="csv:101210604"/>
<reference evidence="11 12" key="2">
    <citation type="journal article" date="2009" name="PLoS ONE">
        <title>An integrated genetic and cytogenetic map of the cucumber genome.</title>
        <authorList>
            <person name="Ren Y."/>
            <person name="Zhang Z."/>
            <person name="Liu J."/>
            <person name="Staub J.E."/>
            <person name="Han Y."/>
            <person name="Cheng Z."/>
            <person name="Li X."/>
            <person name="Lu J."/>
            <person name="Miao H."/>
            <person name="Kang H."/>
            <person name="Xie B."/>
            <person name="Gu X."/>
            <person name="Wang X."/>
            <person name="Du Y."/>
            <person name="Jin W."/>
            <person name="Huang S."/>
        </authorList>
    </citation>
    <scope>NUCLEOTIDE SEQUENCE [LARGE SCALE GENOMIC DNA]</scope>
    <source>
        <strain evidence="12">cv. 9930</strain>
    </source>
</reference>
<comment type="subcellular location">
    <subcellularLocation>
        <location evidence="1 8">Cell membrane</location>
        <topology evidence="1 8">Multi-pass membrane protein</topology>
    </subcellularLocation>
</comment>
<dbReference type="OMA" id="YFTFALD"/>
<gene>
    <name evidence="11" type="ORF">Csa_5G630810</name>
</gene>
<dbReference type="PANTHER" id="PTHR33573">
    <property type="entry name" value="CASP-LIKE PROTEIN 4A4"/>
    <property type="match status" value="1"/>
</dbReference>
<protein>
    <recommendedName>
        <fullName evidence="8">CASP-like protein</fullName>
    </recommendedName>
</protein>
<dbReference type="Pfam" id="PF04535">
    <property type="entry name" value="CASP_dom"/>
    <property type="match status" value="1"/>
</dbReference>
<keyword evidence="6 8" id="KW-1133">Transmembrane helix</keyword>
<reference evidence="11 12" key="1">
    <citation type="journal article" date="2009" name="Nat. Genet.">
        <title>The genome of the cucumber, Cucumis sativus L.</title>
        <authorList>
            <person name="Huang S."/>
            <person name="Li R."/>
            <person name="Zhang Z."/>
            <person name="Li L."/>
            <person name="Gu X."/>
            <person name="Fan W."/>
            <person name="Lucas W.J."/>
            <person name="Wang X."/>
            <person name="Xie B."/>
            <person name="Ni P."/>
            <person name="Ren Y."/>
            <person name="Zhu H."/>
            <person name="Li J."/>
            <person name="Lin K."/>
            <person name="Jin W."/>
            <person name="Fei Z."/>
            <person name="Li G."/>
            <person name="Staub J."/>
            <person name="Kilian A."/>
            <person name="van der Vossen E.A."/>
            <person name="Wu Y."/>
            <person name="Guo J."/>
            <person name="He J."/>
            <person name="Jia Z."/>
            <person name="Ren Y."/>
            <person name="Tian G."/>
            <person name="Lu Y."/>
            <person name="Ruan J."/>
            <person name="Qian W."/>
            <person name="Wang M."/>
            <person name="Huang Q."/>
            <person name="Li B."/>
            <person name="Xuan Z."/>
            <person name="Cao J."/>
            <person name="Asan"/>
            <person name="Wu Z."/>
            <person name="Zhang J."/>
            <person name="Cai Q."/>
            <person name="Bai Y."/>
            <person name="Zhao B."/>
            <person name="Han Y."/>
            <person name="Li Y."/>
            <person name="Li X."/>
            <person name="Wang S."/>
            <person name="Shi Q."/>
            <person name="Liu S."/>
            <person name="Cho W.K."/>
            <person name="Kim J.Y."/>
            <person name="Xu Y."/>
            <person name="Heller-Uszynska K."/>
            <person name="Miao H."/>
            <person name="Cheng Z."/>
            <person name="Zhang S."/>
            <person name="Wu J."/>
            <person name="Yang Y."/>
            <person name="Kang H."/>
            <person name="Li M."/>
            <person name="Liang H."/>
            <person name="Ren X."/>
            <person name="Shi Z."/>
            <person name="Wen M."/>
            <person name="Jian M."/>
            <person name="Yang H."/>
            <person name="Zhang G."/>
            <person name="Yang Z."/>
            <person name="Chen R."/>
            <person name="Liu S."/>
            <person name="Li J."/>
            <person name="Ma L."/>
            <person name="Liu H."/>
            <person name="Zhou Y."/>
            <person name="Zhao J."/>
            <person name="Fang X."/>
            <person name="Li G."/>
            <person name="Fang L."/>
            <person name="Li Y."/>
            <person name="Liu D."/>
            <person name="Zheng H."/>
            <person name="Zhang Y."/>
            <person name="Qin N."/>
            <person name="Li Z."/>
            <person name="Yang G."/>
            <person name="Yang S."/>
            <person name="Bolund L."/>
            <person name="Kristiansen K."/>
            <person name="Zheng H."/>
            <person name="Li S."/>
            <person name="Zhang X."/>
            <person name="Yang H."/>
            <person name="Wang J."/>
            <person name="Sun R."/>
            <person name="Zhang B."/>
            <person name="Jiang S."/>
            <person name="Wang J."/>
            <person name="Du Y."/>
            <person name="Li S."/>
        </authorList>
    </citation>
    <scope>NUCLEOTIDE SEQUENCE [LARGE SCALE GENOMIC DNA]</scope>
    <source>
        <strain evidence="12">cv. 9930</strain>
    </source>
</reference>
<dbReference type="Gramene" id="KGN52378">
    <property type="protein sequence ID" value="KGN52378"/>
    <property type="gene ID" value="Csa_5G630810"/>
</dbReference>
<feature type="compositionally biased region" description="Low complexity" evidence="9">
    <location>
        <begin position="1"/>
        <end position="11"/>
    </location>
</feature>
<accession>A0A0A0KS01</accession>
<evidence type="ECO:0000256" key="3">
    <source>
        <dbReference type="ARBA" id="ARBA00011489"/>
    </source>
</evidence>
<feature type="compositionally biased region" description="Polar residues" evidence="9">
    <location>
        <begin position="52"/>
        <end position="65"/>
    </location>
</feature>
<name>A0A0A0KS01_CUCSA</name>
<evidence type="ECO:0000313" key="12">
    <source>
        <dbReference type="Proteomes" id="UP000029981"/>
    </source>
</evidence>
<dbReference type="eggNOG" id="ENOG502QW75">
    <property type="taxonomic scope" value="Eukaryota"/>
</dbReference>
<dbReference type="OrthoDB" id="672180at2759"/>
<feature type="transmembrane region" description="Helical" evidence="8">
    <location>
        <begin position="312"/>
        <end position="334"/>
    </location>
</feature>
<feature type="transmembrane region" description="Helical" evidence="8">
    <location>
        <begin position="231"/>
        <end position="255"/>
    </location>
</feature>
<dbReference type="EMBL" id="CM002926">
    <property type="protein sequence ID" value="KGN52378.1"/>
    <property type="molecule type" value="Genomic_DNA"/>
</dbReference>
<evidence type="ECO:0000256" key="7">
    <source>
        <dbReference type="ARBA" id="ARBA00023136"/>
    </source>
</evidence>
<keyword evidence="7 8" id="KW-0472">Membrane</keyword>
<feature type="transmembrane region" description="Helical" evidence="8">
    <location>
        <begin position="276"/>
        <end position="292"/>
    </location>
</feature>
<feature type="transmembrane region" description="Helical" evidence="8">
    <location>
        <begin position="191"/>
        <end position="211"/>
    </location>
</feature>
<feature type="region of interest" description="Disordered" evidence="9">
    <location>
        <begin position="145"/>
        <end position="169"/>
    </location>
</feature>
<evidence type="ECO:0000313" key="11">
    <source>
        <dbReference type="EMBL" id="KGN52378.1"/>
    </source>
</evidence>
<reference evidence="11 12" key="3">
    <citation type="journal article" date="2010" name="BMC Genomics">
        <title>Transcriptome sequencing and comparative analysis of cucumber flowers with different sex types.</title>
        <authorList>
            <person name="Guo S."/>
            <person name="Zheng Y."/>
            <person name="Joung J.G."/>
            <person name="Liu S."/>
            <person name="Zhang Z."/>
            <person name="Crasta O.R."/>
            <person name="Sobral B.W."/>
            <person name="Xu Y."/>
            <person name="Huang S."/>
            <person name="Fei Z."/>
        </authorList>
    </citation>
    <scope>NUCLEOTIDE SEQUENCE [LARGE SCALE GENOMIC DNA]</scope>
    <source>
        <strain evidence="12">cv. 9930</strain>
    </source>
</reference>
<feature type="compositionally biased region" description="Acidic residues" evidence="9">
    <location>
        <begin position="147"/>
        <end position="162"/>
    </location>
</feature>
<dbReference type="STRING" id="3659.A0A0A0KS01"/>
<reference evidence="11 12" key="4">
    <citation type="journal article" date="2011" name="BMC Genomics">
        <title>RNA-Seq improves annotation of protein-coding genes in the cucumber genome.</title>
        <authorList>
            <person name="Li Z."/>
            <person name="Zhang Z."/>
            <person name="Yan P."/>
            <person name="Huang S."/>
            <person name="Fei Z."/>
            <person name="Lin K."/>
        </authorList>
    </citation>
    <scope>NUCLEOTIDE SEQUENCE [LARGE SCALE GENOMIC DNA]</scope>
    <source>
        <strain evidence="12">cv. 9930</strain>
    </source>
</reference>
<organism evidence="11 12">
    <name type="scientific">Cucumis sativus</name>
    <name type="common">Cucumber</name>
    <dbReference type="NCBI Taxonomy" id="3659"/>
    <lineage>
        <taxon>Eukaryota</taxon>
        <taxon>Viridiplantae</taxon>
        <taxon>Streptophyta</taxon>
        <taxon>Embryophyta</taxon>
        <taxon>Tracheophyta</taxon>
        <taxon>Spermatophyta</taxon>
        <taxon>Magnoliopsida</taxon>
        <taxon>eudicotyledons</taxon>
        <taxon>Gunneridae</taxon>
        <taxon>Pentapetalae</taxon>
        <taxon>rosids</taxon>
        <taxon>fabids</taxon>
        <taxon>Cucurbitales</taxon>
        <taxon>Cucurbitaceae</taxon>
        <taxon>Benincaseae</taxon>
        <taxon>Cucumis</taxon>
    </lineage>
</organism>
<evidence type="ECO:0000256" key="9">
    <source>
        <dbReference type="SAM" id="MobiDB-lite"/>
    </source>
</evidence>
<dbReference type="PANTHER" id="PTHR33573:SF38">
    <property type="entry name" value="CASP-LIKE PROTEIN 4A1"/>
    <property type="match status" value="1"/>
</dbReference>
<evidence type="ECO:0000256" key="8">
    <source>
        <dbReference type="RuleBase" id="RU361233"/>
    </source>
</evidence>
<keyword evidence="12" id="KW-1185">Reference proteome</keyword>
<evidence type="ECO:0000256" key="1">
    <source>
        <dbReference type="ARBA" id="ARBA00004651"/>
    </source>
</evidence>
<dbReference type="GO" id="GO:0005886">
    <property type="term" value="C:plasma membrane"/>
    <property type="evidence" value="ECO:0007669"/>
    <property type="project" value="UniProtKB-SubCell"/>
</dbReference>
<evidence type="ECO:0000256" key="4">
    <source>
        <dbReference type="ARBA" id="ARBA00022475"/>
    </source>
</evidence>
<feature type="domain" description="Casparian strip membrane protein" evidence="10">
    <location>
        <begin position="189"/>
        <end position="321"/>
    </location>
</feature>
<comment type="subunit">
    <text evidence="3 8">Homodimer and heterodimers.</text>
</comment>
<proteinExistence type="inferred from homology"/>
<keyword evidence="5 8" id="KW-0812">Transmembrane</keyword>
<feature type="compositionally biased region" description="Basic and acidic residues" evidence="9">
    <location>
        <begin position="12"/>
        <end position="37"/>
    </location>
</feature>
<dbReference type="InterPro" id="IPR006702">
    <property type="entry name" value="CASP_dom"/>
</dbReference>
<dbReference type="Proteomes" id="UP000029981">
    <property type="component" value="Chromosome 5"/>
</dbReference>
<evidence type="ECO:0000256" key="6">
    <source>
        <dbReference type="ARBA" id="ARBA00022989"/>
    </source>
</evidence>
<sequence length="337" mass="37011">MAASASASNSEAEMKKEELPKSMEEPPEQEHPHHNQSDEGEDDNESHLHLSACSSPPHSLSTNKDPSPPLHSPSISSDFSDHTCHSPGNSSIDHALSITPLQDLHLPPSANSPSPRPVAANRAQPSEPIVVTKVDTEIQGIRKVEEVIDSDGDVESGDGDDGDGGKVGRGRKLMETLSIKKIKREELRKKILLGFRICGFAFCLVSVSVMASDKDQGWALDSFYRYKEFRYCMAVNVIGFVYSALQSYDLVYFLSTGKHVIRNHFKQYFDFFIDQIIAYLLLSASSSAATRIDDWQSNWGKDKFPDMATGSLGFSIVAFVAFALSCIISGYTLCKSA</sequence>
<dbReference type="AlphaFoldDB" id="A0A0A0KS01"/>
<evidence type="ECO:0000256" key="2">
    <source>
        <dbReference type="ARBA" id="ARBA00007651"/>
    </source>
</evidence>
<feature type="region of interest" description="Disordered" evidence="9">
    <location>
        <begin position="1"/>
        <end position="131"/>
    </location>
</feature>
<evidence type="ECO:0000259" key="10">
    <source>
        <dbReference type="Pfam" id="PF04535"/>
    </source>
</evidence>